<keyword evidence="5" id="KW-1185">Reference proteome</keyword>
<dbReference type="Proteomes" id="UP000005856">
    <property type="component" value="Unassembled WGS sequence"/>
</dbReference>
<dbReference type="InterPro" id="IPR016181">
    <property type="entry name" value="Acyl_CoA_acyltransferase"/>
</dbReference>
<gene>
    <name evidence="4" type="ORF">MDG893_02370</name>
</gene>
<proteinExistence type="predicted"/>
<keyword evidence="2 4" id="KW-0808">Transferase</keyword>
<keyword evidence="1" id="KW-0056">Arginine metabolism</keyword>
<reference evidence="4 5" key="1">
    <citation type="submission" date="2007-06" db="EMBL/GenBank/DDBJ databases">
        <authorList>
            <person name="Green D."/>
            <person name="Ferriera S."/>
            <person name="Johnson J."/>
            <person name="Kravitz S."/>
            <person name="Beeson K."/>
            <person name="Sutton G."/>
            <person name="Rogers Y.-H."/>
            <person name="Friedman R."/>
            <person name="Frazier M."/>
            <person name="Venter J.C."/>
        </authorList>
    </citation>
    <scope>NUCLEOTIDE SEQUENCE [LARGE SCALE GENOMIC DNA]</scope>
    <source>
        <strain evidence="4 5">DG893</strain>
    </source>
</reference>
<evidence type="ECO:0000256" key="3">
    <source>
        <dbReference type="ARBA" id="ARBA00023315"/>
    </source>
</evidence>
<keyword evidence="3" id="KW-0012">Acyltransferase</keyword>
<dbReference type="Gene3D" id="3.40.630.30">
    <property type="match status" value="1"/>
</dbReference>
<accession>A6EX79</accession>
<dbReference type="STRING" id="443152.MDG893_02370"/>
<sequence length="376" mass="42106">MSMIIRPVALSDLAALQQIAVESGPGFTSLVDDRDFLIQKIRHSMDSFDRHTDTPGDEGYLFVLEDPETGEIMGTTGIEASVGIRRPLYHYHRSQVVHHSPELNLLRRLEVLNMCNHYTGCSEICTLFLRPKFRRAHAGKLLSRVRFLFMAQHPQRFAETVIAEMRGISDEGGQSPFWNWLRTHFVDLDFSTVTRMVGTGDNGFIADLMPRHPLYTHLMDEDARAVIGQVHPHTRPALAMLEAEGFRHNGYVDLFDAGPTVEARLADIRSVSTSIGCRIQIVDDVRPTLEEWNRGGQGRLLAITNTETADFRATVTSAARYLPAHNLLQVPAALAKSLHLRNDGDVRFMELATAQSGAATTAIPLRQQQEAIHAHR</sequence>
<evidence type="ECO:0000313" key="5">
    <source>
        <dbReference type="Proteomes" id="UP000005856"/>
    </source>
</evidence>
<organism evidence="4 5">
    <name type="scientific">Marinobacter algicola DG893</name>
    <dbReference type="NCBI Taxonomy" id="443152"/>
    <lineage>
        <taxon>Bacteria</taxon>
        <taxon>Pseudomonadati</taxon>
        <taxon>Pseudomonadota</taxon>
        <taxon>Gammaproteobacteria</taxon>
        <taxon>Pseudomonadales</taxon>
        <taxon>Marinobacteraceae</taxon>
        <taxon>Marinobacter</taxon>
    </lineage>
</organism>
<dbReference type="Pfam" id="PF04958">
    <property type="entry name" value="AstA"/>
    <property type="match status" value="1"/>
</dbReference>
<dbReference type="RefSeq" id="WP_007152630.1">
    <property type="nucleotide sequence ID" value="NZ_ABCP01000004.1"/>
</dbReference>
<dbReference type="InterPro" id="IPR007041">
    <property type="entry name" value="Arg_succinylTrfase_AstA/AruG"/>
</dbReference>
<dbReference type="PANTHER" id="PTHR30420:SF1">
    <property type="entry name" value="ARGININE N-SUCCINYLTRANSFERASE"/>
    <property type="match status" value="1"/>
</dbReference>
<dbReference type="SUPFAM" id="SSF55729">
    <property type="entry name" value="Acyl-CoA N-acyltransferases (Nat)"/>
    <property type="match status" value="1"/>
</dbReference>
<comment type="caution">
    <text evidence="4">The sequence shown here is derived from an EMBL/GenBank/DDBJ whole genome shotgun (WGS) entry which is preliminary data.</text>
</comment>
<evidence type="ECO:0000256" key="1">
    <source>
        <dbReference type="ARBA" id="ARBA00022503"/>
    </source>
</evidence>
<dbReference type="eggNOG" id="COG3138">
    <property type="taxonomic scope" value="Bacteria"/>
</dbReference>
<dbReference type="GO" id="GO:0006527">
    <property type="term" value="P:L-arginine catabolic process"/>
    <property type="evidence" value="ECO:0007669"/>
    <property type="project" value="InterPro"/>
</dbReference>
<name>A6EX79_9GAMM</name>
<evidence type="ECO:0000256" key="2">
    <source>
        <dbReference type="ARBA" id="ARBA00022679"/>
    </source>
</evidence>
<dbReference type="AlphaFoldDB" id="A6EX79"/>
<dbReference type="GO" id="GO:0008791">
    <property type="term" value="F:arginine N-succinyltransferase activity"/>
    <property type="evidence" value="ECO:0007669"/>
    <property type="project" value="InterPro"/>
</dbReference>
<dbReference type="EMBL" id="ABCP01000004">
    <property type="protein sequence ID" value="EDM48767.1"/>
    <property type="molecule type" value="Genomic_DNA"/>
</dbReference>
<protein>
    <submittedName>
        <fullName evidence="4">Arginine N-succinyltransferase</fullName>
    </submittedName>
</protein>
<evidence type="ECO:0000313" key="4">
    <source>
        <dbReference type="EMBL" id="EDM48767.1"/>
    </source>
</evidence>
<dbReference type="NCBIfam" id="TIGR03243">
    <property type="entry name" value="arg_catab_AOST"/>
    <property type="match status" value="1"/>
</dbReference>
<dbReference type="PANTHER" id="PTHR30420">
    <property type="entry name" value="N-SUCCINYLARGININE DIHYDROLASE"/>
    <property type="match status" value="1"/>
</dbReference>